<feature type="transmembrane region" description="Helical" evidence="1">
    <location>
        <begin position="29"/>
        <end position="46"/>
    </location>
</feature>
<feature type="transmembrane region" description="Helical" evidence="1">
    <location>
        <begin position="58"/>
        <end position="79"/>
    </location>
</feature>
<gene>
    <name evidence="2" type="ORF">SAMN02745180_00122</name>
</gene>
<protein>
    <recommendedName>
        <fullName evidence="4">DUF5668 domain-containing protein</fullName>
    </recommendedName>
</protein>
<evidence type="ECO:0000256" key="1">
    <source>
        <dbReference type="SAM" id="Phobius"/>
    </source>
</evidence>
<proteinExistence type="predicted"/>
<name>A0A1M5SCQ2_9FIRM</name>
<evidence type="ECO:0000313" key="2">
    <source>
        <dbReference type="EMBL" id="SHH35683.1"/>
    </source>
</evidence>
<keyword evidence="1" id="KW-0812">Transmembrane</keyword>
<accession>A0A1M5SCQ2</accession>
<keyword evidence="1" id="KW-0472">Membrane</keyword>
<dbReference type="AlphaFoldDB" id="A0A1M5SCQ2"/>
<dbReference type="STRING" id="1123281.SAMN02745180_00122"/>
<dbReference type="Proteomes" id="UP000184389">
    <property type="component" value="Unassembled WGS sequence"/>
</dbReference>
<keyword evidence="3" id="KW-1185">Reference proteome</keyword>
<sequence length="297" mass="33902">MGIVLIAFGVLIFIAQIESVSAVKLSIKFWPAILFLIGGEILWYSYKYKEEDMNIKYDFFSIFIVLLIVVINLGIYSLIETNMIDKINTRIFSQVYKFKIPCNEFEVDKEIEKIVVNSPFHTSLTVRSGESNKVVSSGSINITTDDREKAKEVLNDEYIVINKLDNVLYISFMDCSDYNNNIQYVCPCDFNITLPCNKKVEINGGSDLRLMADEIKDNWIIDSVNRAKIRLGKNTDVKVDAYVDAKEMLKGNVKWKTTEEKIQGEEEHAVKGELVYGNGDSCIYVLNCDELTVDKLE</sequence>
<reference evidence="2 3" key="1">
    <citation type="submission" date="2016-11" db="EMBL/GenBank/DDBJ databases">
        <authorList>
            <person name="Jaros S."/>
            <person name="Januszkiewicz K."/>
            <person name="Wedrychowicz H."/>
        </authorList>
    </citation>
    <scope>NUCLEOTIDE SEQUENCE [LARGE SCALE GENOMIC DNA]</scope>
    <source>
        <strain evidence="2 3">DSM 13106</strain>
    </source>
</reference>
<evidence type="ECO:0000313" key="3">
    <source>
        <dbReference type="Proteomes" id="UP000184389"/>
    </source>
</evidence>
<organism evidence="2 3">
    <name type="scientific">Sporanaerobacter acetigenes DSM 13106</name>
    <dbReference type="NCBI Taxonomy" id="1123281"/>
    <lineage>
        <taxon>Bacteria</taxon>
        <taxon>Bacillati</taxon>
        <taxon>Bacillota</taxon>
        <taxon>Tissierellia</taxon>
        <taxon>Tissierellales</taxon>
        <taxon>Sporanaerobacteraceae</taxon>
        <taxon>Sporanaerobacter</taxon>
    </lineage>
</organism>
<dbReference type="EMBL" id="FQXR01000002">
    <property type="protein sequence ID" value="SHH35683.1"/>
    <property type="molecule type" value="Genomic_DNA"/>
</dbReference>
<keyword evidence="1" id="KW-1133">Transmembrane helix</keyword>
<evidence type="ECO:0008006" key="4">
    <source>
        <dbReference type="Google" id="ProtNLM"/>
    </source>
</evidence>